<evidence type="ECO:0000313" key="3">
    <source>
        <dbReference type="Proteomes" id="UP001237642"/>
    </source>
</evidence>
<comment type="similarity">
    <text evidence="1">Belongs to the UDP-glycosyltransferase family.</text>
</comment>
<dbReference type="Gene3D" id="3.40.50.2000">
    <property type="entry name" value="Glycogen Phosphorylase B"/>
    <property type="match status" value="2"/>
</dbReference>
<dbReference type="Proteomes" id="UP001237642">
    <property type="component" value="Unassembled WGS sequence"/>
</dbReference>
<dbReference type="PANTHER" id="PTHR48048">
    <property type="entry name" value="GLYCOSYLTRANSFERASE"/>
    <property type="match status" value="1"/>
</dbReference>
<evidence type="ECO:0000256" key="1">
    <source>
        <dbReference type="ARBA" id="ARBA00009995"/>
    </source>
</evidence>
<dbReference type="PANTHER" id="PTHR48048:SF45">
    <property type="entry name" value="GLYCOSYLTRANSFERASE"/>
    <property type="match status" value="1"/>
</dbReference>
<dbReference type="AlphaFoldDB" id="A0AAD8IZ35"/>
<dbReference type="GO" id="GO:0035251">
    <property type="term" value="F:UDP-glucosyltransferase activity"/>
    <property type="evidence" value="ECO:0007669"/>
    <property type="project" value="InterPro"/>
</dbReference>
<keyword evidence="3" id="KW-1185">Reference proteome</keyword>
<reference evidence="2" key="1">
    <citation type="submission" date="2023-02" db="EMBL/GenBank/DDBJ databases">
        <title>Genome of toxic invasive species Heracleum sosnowskyi carries increased number of genes despite the absence of recent whole-genome duplications.</title>
        <authorList>
            <person name="Schelkunov M."/>
            <person name="Shtratnikova V."/>
            <person name="Makarenko M."/>
            <person name="Klepikova A."/>
            <person name="Omelchenko D."/>
            <person name="Novikova G."/>
            <person name="Obukhova E."/>
            <person name="Bogdanov V."/>
            <person name="Penin A."/>
            <person name="Logacheva M."/>
        </authorList>
    </citation>
    <scope>NUCLEOTIDE SEQUENCE</scope>
    <source>
        <strain evidence="2">Hsosn_3</strain>
        <tissue evidence="2">Leaf</tissue>
    </source>
</reference>
<gene>
    <name evidence="2" type="ORF">POM88_012457</name>
</gene>
<dbReference type="SUPFAM" id="SSF53756">
    <property type="entry name" value="UDP-Glycosyltransferase/glycogen phosphorylase"/>
    <property type="match status" value="1"/>
</dbReference>
<protein>
    <submittedName>
        <fullName evidence="2">Uncharacterized protein</fullName>
    </submittedName>
</protein>
<evidence type="ECO:0000313" key="2">
    <source>
        <dbReference type="EMBL" id="KAK1393401.1"/>
    </source>
</evidence>
<accession>A0AAD8IZ35</accession>
<name>A0AAD8IZ35_9APIA</name>
<reference evidence="2" key="2">
    <citation type="submission" date="2023-05" db="EMBL/GenBank/DDBJ databases">
        <authorList>
            <person name="Schelkunov M.I."/>
        </authorList>
    </citation>
    <scope>NUCLEOTIDE SEQUENCE</scope>
    <source>
        <strain evidence="2">Hsosn_3</strain>
        <tissue evidence="2">Leaf</tissue>
    </source>
</reference>
<proteinExistence type="inferred from homology"/>
<organism evidence="2 3">
    <name type="scientific">Heracleum sosnowskyi</name>
    <dbReference type="NCBI Taxonomy" id="360622"/>
    <lineage>
        <taxon>Eukaryota</taxon>
        <taxon>Viridiplantae</taxon>
        <taxon>Streptophyta</taxon>
        <taxon>Embryophyta</taxon>
        <taxon>Tracheophyta</taxon>
        <taxon>Spermatophyta</taxon>
        <taxon>Magnoliopsida</taxon>
        <taxon>eudicotyledons</taxon>
        <taxon>Gunneridae</taxon>
        <taxon>Pentapetalae</taxon>
        <taxon>asterids</taxon>
        <taxon>campanulids</taxon>
        <taxon>Apiales</taxon>
        <taxon>Apiaceae</taxon>
        <taxon>Apioideae</taxon>
        <taxon>apioid superclade</taxon>
        <taxon>Tordylieae</taxon>
        <taxon>Tordyliinae</taxon>
        <taxon>Heracleum</taxon>
    </lineage>
</organism>
<comment type="caution">
    <text evidence="2">The sequence shown here is derived from an EMBL/GenBank/DDBJ whole genome shotgun (WGS) entry which is preliminary data.</text>
</comment>
<dbReference type="EMBL" id="JAUIZM010000003">
    <property type="protein sequence ID" value="KAK1393401.1"/>
    <property type="molecule type" value="Genomic_DNA"/>
</dbReference>
<dbReference type="InterPro" id="IPR050481">
    <property type="entry name" value="UDP-glycosyltransf_plant"/>
</dbReference>
<sequence length="198" mass="22448">MVRAELIFIPSPGVGHLVSSIEVAKLIASRDEQISISILIMKMPFDTSRAAFTHNLKKDAPERITFADIPDLDETTRTELMSLPPMIFFTSFVESQRTLVRDTWQMNSMSQHMYSSLLVLLLKDNESQEVHEYKDSDFERSPPGFRNPVPVKVLPSLMLSKDGSAMVIVISRRLREANAILVNTVWELEAHAIYRGPC</sequence>